<dbReference type="GeneID" id="30198234"/>
<dbReference type="Proteomes" id="UP000094112">
    <property type="component" value="Unassembled WGS sequence"/>
</dbReference>
<dbReference type="PANTHER" id="PTHR48012">
    <property type="entry name" value="STERILE20-LIKE KINASE, ISOFORM B-RELATED"/>
    <property type="match status" value="1"/>
</dbReference>
<proteinExistence type="inferred from homology"/>
<name>A0A1E3NVJ1_WICAA</name>
<keyword evidence="2 6" id="KW-0418">Kinase</keyword>
<dbReference type="GO" id="GO:0004674">
    <property type="term" value="F:protein serine/threonine kinase activity"/>
    <property type="evidence" value="ECO:0007669"/>
    <property type="project" value="UniProtKB-KW"/>
</dbReference>
<dbReference type="InterPro" id="IPR000719">
    <property type="entry name" value="Prot_kinase_dom"/>
</dbReference>
<dbReference type="PIRSF" id="PIRSF000654">
    <property type="entry name" value="Integrin-linked_kinase"/>
    <property type="match status" value="1"/>
</dbReference>
<dbReference type="Pfam" id="PF00069">
    <property type="entry name" value="Pkinase"/>
    <property type="match status" value="1"/>
</dbReference>
<reference evidence="8 9" key="1">
    <citation type="journal article" date="2016" name="Proc. Natl. Acad. Sci. U.S.A.">
        <title>Comparative genomics of biotechnologically important yeasts.</title>
        <authorList>
            <person name="Riley R."/>
            <person name="Haridas S."/>
            <person name="Wolfe K.H."/>
            <person name="Lopes M.R."/>
            <person name="Hittinger C.T."/>
            <person name="Goeker M."/>
            <person name="Salamov A.A."/>
            <person name="Wisecaver J.H."/>
            <person name="Long T.M."/>
            <person name="Calvey C.H."/>
            <person name="Aerts A.L."/>
            <person name="Barry K.W."/>
            <person name="Choi C."/>
            <person name="Clum A."/>
            <person name="Coughlan A.Y."/>
            <person name="Deshpande S."/>
            <person name="Douglass A.P."/>
            <person name="Hanson S.J."/>
            <person name="Klenk H.-P."/>
            <person name="LaButti K.M."/>
            <person name="Lapidus A."/>
            <person name="Lindquist E.A."/>
            <person name="Lipzen A.M."/>
            <person name="Meier-Kolthoff J.P."/>
            <person name="Ohm R.A."/>
            <person name="Otillar R.P."/>
            <person name="Pangilinan J.L."/>
            <person name="Peng Y."/>
            <person name="Rokas A."/>
            <person name="Rosa C.A."/>
            <person name="Scheuner C."/>
            <person name="Sibirny A.A."/>
            <person name="Slot J.C."/>
            <person name="Stielow J.B."/>
            <person name="Sun H."/>
            <person name="Kurtzman C.P."/>
            <person name="Blackwell M."/>
            <person name="Grigoriev I.V."/>
            <person name="Jeffries T.W."/>
        </authorList>
    </citation>
    <scope>NUCLEOTIDE SEQUENCE [LARGE SCALE GENOMIC DNA]</scope>
    <source>
        <strain evidence="9">ATCC 58044 / CBS 1984 / NCYC 433 / NRRL Y-366-8</strain>
    </source>
</reference>
<evidence type="ECO:0000256" key="2">
    <source>
        <dbReference type="ARBA" id="ARBA00022527"/>
    </source>
</evidence>
<dbReference type="SUPFAM" id="SSF56112">
    <property type="entry name" value="Protein kinase-like (PK-like)"/>
    <property type="match status" value="1"/>
</dbReference>
<evidence type="ECO:0000313" key="8">
    <source>
        <dbReference type="EMBL" id="ODQ57158.1"/>
    </source>
</evidence>
<evidence type="ECO:0000256" key="4">
    <source>
        <dbReference type="ARBA" id="ARBA00022840"/>
    </source>
</evidence>
<evidence type="ECO:0000256" key="1">
    <source>
        <dbReference type="ARBA" id="ARBA00012513"/>
    </source>
</evidence>
<feature type="non-terminal residue" evidence="8">
    <location>
        <position position="251"/>
    </location>
</feature>
<dbReference type="EMBL" id="KV454214">
    <property type="protein sequence ID" value="ODQ57158.1"/>
    <property type="molecule type" value="Genomic_DNA"/>
</dbReference>
<dbReference type="CDD" id="cd06627">
    <property type="entry name" value="STKc_Cdc7_like"/>
    <property type="match status" value="1"/>
</dbReference>
<dbReference type="FunFam" id="1.10.510.10:FF:000571">
    <property type="entry name" value="Maternal embryonic leucine zipper kinase"/>
    <property type="match status" value="1"/>
</dbReference>
<keyword evidence="9" id="KW-1185">Reference proteome</keyword>
<keyword evidence="4 5" id="KW-0067">ATP-binding</keyword>
<evidence type="ECO:0000256" key="6">
    <source>
        <dbReference type="RuleBase" id="RU000304"/>
    </source>
</evidence>
<organism evidence="8 9">
    <name type="scientific">Wickerhamomyces anomalus (strain ATCC 58044 / CBS 1984 / NCYC 433 / NRRL Y-366-8)</name>
    <name type="common">Yeast</name>
    <name type="synonym">Hansenula anomala</name>
    <dbReference type="NCBI Taxonomy" id="683960"/>
    <lineage>
        <taxon>Eukaryota</taxon>
        <taxon>Fungi</taxon>
        <taxon>Dikarya</taxon>
        <taxon>Ascomycota</taxon>
        <taxon>Saccharomycotina</taxon>
        <taxon>Saccharomycetes</taxon>
        <taxon>Phaffomycetales</taxon>
        <taxon>Wickerhamomycetaceae</taxon>
        <taxon>Wickerhamomyces</taxon>
    </lineage>
</organism>
<protein>
    <recommendedName>
        <fullName evidence="1">non-specific serine/threonine protein kinase</fullName>
        <ecNumber evidence="1">2.7.11.1</ecNumber>
    </recommendedName>
</protein>
<dbReference type="GO" id="GO:0005737">
    <property type="term" value="C:cytoplasm"/>
    <property type="evidence" value="ECO:0007669"/>
    <property type="project" value="TreeGrafter"/>
</dbReference>
<dbReference type="OrthoDB" id="3980450at2759"/>
<evidence type="ECO:0000256" key="3">
    <source>
        <dbReference type="ARBA" id="ARBA00022741"/>
    </source>
</evidence>
<gene>
    <name evidence="8" type="ORF">WICANDRAFT_23453</name>
</gene>
<keyword evidence="2 6" id="KW-0808">Transferase</keyword>
<dbReference type="PROSITE" id="PS50011">
    <property type="entry name" value="PROTEIN_KINASE_DOM"/>
    <property type="match status" value="1"/>
</dbReference>
<keyword evidence="2 6" id="KW-0723">Serine/threonine-protein kinase</keyword>
<sequence>YEFKETVGRGAFANVYRAINKITGDEVAIKEIFIEDDDDILELMCEIDLLKILKHKNIVKYHGFIKNDKKLLIFLEYCSGGSLRNVYKKKGPLTEKKVVKYMKQVLEGLIYLHGQGVVHRDVKAANILLTSRGDIKLTDFGVSTKVSNNTIKTYSIAGTPNWMAPEIISMDGTSTASDIWSLGATIVELLTGEPLYSHLNEMAALHAIVTDDTPPIPTFISSACKDFLLKCFEKQPSQRVGAKDLLKHPWL</sequence>
<dbReference type="EC" id="2.7.11.1" evidence="1"/>
<dbReference type="Gene3D" id="1.10.510.10">
    <property type="entry name" value="Transferase(Phosphotransferase) domain 1"/>
    <property type="match status" value="1"/>
</dbReference>
<evidence type="ECO:0000256" key="5">
    <source>
        <dbReference type="PROSITE-ProRule" id="PRU10141"/>
    </source>
</evidence>
<dbReference type="SMART" id="SM00220">
    <property type="entry name" value="S_TKc"/>
    <property type="match status" value="1"/>
</dbReference>
<dbReference type="RefSeq" id="XP_019036365.1">
    <property type="nucleotide sequence ID" value="XM_019180988.1"/>
</dbReference>
<accession>A0A1E3NVJ1</accession>
<dbReference type="PRINTS" id="PR00109">
    <property type="entry name" value="TYRKINASE"/>
</dbReference>
<dbReference type="InterPro" id="IPR008271">
    <property type="entry name" value="Ser/Thr_kinase_AS"/>
</dbReference>
<comment type="similarity">
    <text evidence="6">Belongs to the protein kinase superfamily.</text>
</comment>
<dbReference type="STRING" id="683960.A0A1E3NVJ1"/>
<dbReference type="InterPro" id="IPR011009">
    <property type="entry name" value="Kinase-like_dom_sf"/>
</dbReference>
<evidence type="ECO:0000259" key="7">
    <source>
        <dbReference type="PROSITE" id="PS50011"/>
    </source>
</evidence>
<dbReference type="InterPro" id="IPR050629">
    <property type="entry name" value="STE20/SPS1-PAK"/>
</dbReference>
<dbReference type="InterPro" id="IPR001245">
    <property type="entry name" value="Ser-Thr/Tyr_kinase_cat_dom"/>
</dbReference>
<feature type="non-terminal residue" evidence="8">
    <location>
        <position position="1"/>
    </location>
</feature>
<feature type="domain" description="Protein kinase" evidence="7">
    <location>
        <begin position="1"/>
        <end position="251"/>
    </location>
</feature>
<feature type="binding site" evidence="5">
    <location>
        <position position="30"/>
    </location>
    <ligand>
        <name>ATP</name>
        <dbReference type="ChEBI" id="CHEBI:30616"/>
    </ligand>
</feature>
<dbReference type="PROSITE" id="PS00108">
    <property type="entry name" value="PROTEIN_KINASE_ST"/>
    <property type="match status" value="1"/>
</dbReference>
<keyword evidence="3 5" id="KW-0547">Nucleotide-binding</keyword>
<dbReference type="AlphaFoldDB" id="A0A1E3NVJ1"/>
<dbReference type="GO" id="GO:0005524">
    <property type="term" value="F:ATP binding"/>
    <property type="evidence" value="ECO:0007669"/>
    <property type="project" value="UniProtKB-UniRule"/>
</dbReference>
<dbReference type="PROSITE" id="PS00107">
    <property type="entry name" value="PROTEIN_KINASE_ATP"/>
    <property type="match status" value="1"/>
</dbReference>
<dbReference type="InterPro" id="IPR017441">
    <property type="entry name" value="Protein_kinase_ATP_BS"/>
</dbReference>
<dbReference type="PANTHER" id="PTHR48012:SF26">
    <property type="entry name" value="SERINE_THREONINE-PROTEIN KINASE DDB_G0283821-RELATED"/>
    <property type="match status" value="1"/>
</dbReference>
<evidence type="ECO:0000313" key="9">
    <source>
        <dbReference type="Proteomes" id="UP000094112"/>
    </source>
</evidence>